<dbReference type="RefSeq" id="WP_211909178.1">
    <property type="nucleotide sequence ID" value="NZ_CP036498.1"/>
</dbReference>
<gene>
    <name evidence="1" type="ORF">RPMA_18425</name>
</gene>
<evidence type="ECO:0000313" key="2">
    <source>
        <dbReference type="Proteomes" id="UP000682843"/>
    </source>
</evidence>
<organism evidence="1 2">
    <name type="scientific">Tardiphaga alba</name>
    <dbReference type="NCBI Taxonomy" id="340268"/>
    <lineage>
        <taxon>Bacteria</taxon>
        <taxon>Pseudomonadati</taxon>
        <taxon>Pseudomonadota</taxon>
        <taxon>Alphaproteobacteria</taxon>
        <taxon>Hyphomicrobiales</taxon>
        <taxon>Nitrobacteraceae</taxon>
        <taxon>Tardiphaga</taxon>
    </lineage>
</organism>
<protein>
    <submittedName>
        <fullName evidence="1">Uncharacterized protein</fullName>
    </submittedName>
</protein>
<reference evidence="1 2" key="1">
    <citation type="submission" date="2019-02" db="EMBL/GenBank/DDBJ databases">
        <title>Emended description of the genus Rhodopseudomonas and description of Rhodopseudomonas albus sp. nov., a non-phototrophic, heavy-metal-tolerant bacterium isolated from garden soil.</title>
        <authorList>
            <person name="Bao Z."/>
            <person name="Cao W.W."/>
            <person name="Sato Y."/>
            <person name="Nishizawa T."/>
            <person name="Zhao J."/>
            <person name="Guo Y."/>
            <person name="Ohta H."/>
        </authorList>
    </citation>
    <scope>NUCLEOTIDE SEQUENCE [LARGE SCALE GENOMIC DNA]</scope>
    <source>
        <strain evidence="1 2">SK50-23</strain>
    </source>
</reference>
<name>A0ABX8ADU7_9BRAD</name>
<accession>A0ABX8ADU7</accession>
<dbReference type="EMBL" id="CP036498">
    <property type="protein sequence ID" value="QUS40593.1"/>
    <property type="molecule type" value="Genomic_DNA"/>
</dbReference>
<dbReference type="Proteomes" id="UP000682843">
    <property type="component" value="Chromosome"/>
</dbReference>
<keyword evidence="2" id="KW-1185">Reference proteome</keyword>
<sequence length="105" mass="11078">MSEGALPAISDQPGSDEVEICRERVTMLDRDMLLTVNADLAVVRVFGSDKKGNAVRVGMTPEASMRIGAAFIRAGLRLNPSLRAQVLDDTIGNAVAAPPTVRGEG</sequence>
<evidence type="ECO:0000313" key="1">
    <source>
        <dbReference type="EMBL" id="QUS40593.1"/>
    </source>
</evidence>
<proteinExistence type="predicted"/>